<evidence type="ECO:0000313" key="3">
    <source>
        <dbReference type="Proteomes" id="UP001164286"/>
    </source>
</evidence>
<dbReference type="RefSeq" id="XP_052946343.1">
    <property type="nucleotide sequence ID" value="XM_053093325.1"/>
</dbReference>
<sequence length="454" mass="50243">MSCIKESTSTDRKHPLSEPLPSYDSATGLKMSALSLPRGATTKSTSGAFSSPGTTQQAYLCSAPPNAVTLPTFLTWTDPPYVVRKHQNKGLCTGSGELLLERIDLVTTYDRRDPMSLYNFLIRKAMSKPCVILRFKGGSADTCDSFIIIDGPAAYCGVQLSVLPCPPRGPVPQGWASGLRSVFQSYQGYNQLAIDDTAGSGPTHSSYALGPRGNFTDWDKARWGQGYPIWARFSDVPYTGETPVVGEVDIERGDMAVDRDLMDWCKAYCADRGWLKEFKLRRDVWGWDFDSLIKSVKDVMISTGNVTVDMSVTVEWDVAETIVRPENVWTRANDNKFVHFLLQITFIYQLVMWLHSLGLIPGGGGTYDVARATHDLDPYNPLPSTYPGEALESARARMLDVTVAHPEVAATAKLQVGPEGVHYQANRNGADWLEDWEGDIRRVALQGGRLMLRR</sequence>
<dbReference type="AlphaFoldDB" id="A0AA38HCW0"/>
<dbReference type="GeneID" id="77732530"/>
<protein>
    <submittedName>
        <fullName evidence="2">Uncharacterized protein</fullName>
    </submittedName>
</protein>
<evidence type="ECO:0000313" key="2">
    <source>
        <dbReference type="EMBL" id="KAI9636566.1"/>
    </source>
</evidence>
<dbReference type="PANTHER" id="PTHR37848">
    <property type="entry name" value="EXPRESSED PROTEIN"/>
    <property type="match status" value="1"/>
</dbReference>
<dbReference type="EMBL" id="JAKWFO010000005">
    <property type="protein sequence ID" value="KAI9636566.1"/>
    <property type="molecule type" value="Genomic_DNA"/>
</dbReference>
<comment type="caution">
    <text evidence="2">The sequence shown here is derived from an EMBL/GenBank/DDBJ whole genome shotgun (WGS) entry which is preliminary data.</text>
</comment>
<keyword evidence="3" id="KW-1185">Reference proteome</keyword>
<gene>
    <name evidence="2" type="ORF">MKK02DRAFT_45271</name>
</gene>
<dbReference type="Proteomes" id="UP001164286">
    <property type="component" value="Unassembled WGS sequence"/>
</dbReference>
<reference evidence="2" key="1">
    <citation type="journal article" date="2022" name="G3 (Bethesda)">
        <title>High quality genome of the basidiomycete yeast Dioszegia hungarica PDD-24b-2 isolated from cloud water.</title>
        <authorList>
            <person name="Jarrige D."/>
            <person name="Haridas S."/>
            <person name="Bleykasten-Grosshans C."/>
            <person name="Joly M."/>
            <person name="Nadalig T."/>
            <person name="Sancelme M."/>
            <person name="Vuilleumier S."/>
            <person name="Grigoriev I.V."/>
            <person name="Amato P."/>
            <person name="Bringel F."/>
        </authorList>
    </citation>
    <scope>NUCLEOTIDE SEQUENCE</scope>
    <source>
        <strain evidence="2">PDD-24b-2</strain>
    </source>
</reference>
<accession>A0AA38HCW0</accession>
<organism evidence="2 3">
    <name type="scientific">Dioszegia hungarica</name>
    <dbReference type="NCBI Taxonomy" id="4972"/>
    <lineage>
        <taxon>Eukaryota</taxon>
        <taxon>Fungi</taxon>
        <taxon>Dikarya</taxon>
        <taxon>Basidiomycota</taxon>
        <taxon>Agaricomycotina</taxon>
        <taxon>Tremellomycetes</taxon>
        <taxon>Tremellales</taxon>
        <taxon>Bulleribasidiaceae</taxon>
        <taxon>Dioszegia</taxon>
    </lineage>
</organism>
<proteinExistence type="predicted"/>
<name>A0AA38HCW0_9TREE</name>
<dbReference type="PANTHER" id="PTHR37848:SF1">
    <property type="entry name" value="SUN DOMAIN-CONTAINING PROTEIN"/>
    <property type="match status" value="1"/>
</dbReference>
<evidence type="ECO:0000256" key="1">
    <source>
        <dbReference type="SAM" id="MobiDB-lite"/>
    </source>
</evidence>
<feature type="region of interest" description="Disordered" evidence="1">
    <location>
        <begin position="1"/>
        <end position="24"/>
    </location>
</feature>